<dbReference type="AlphaFoldDB" id="A0A1H0MPZ8"/>
<keyword evidence="1" id="KW-0472">Membrane</keyword>
<feature type="transmembrane region" description="Helical" evidence="1">
    <location>
        <begin position="101"/>
        <end position="118"/>
    </location>
</feature>
<organism evidence="2 3">
    <name type="scientific">Microbacterium testaceum (strain StLB037)</name>
    <dbReference type="NCBI Taxonomy" id="979556"/>
    <lineage>
        <taxon>Bacteria</taxon>
        <taxon>Bacillati</taxon>
        <taxon>Actinomycetota</taxon>
        <taxon>Actinomycetes</taxon>
        <taxon>Micrococcales</taxon>
        <taxon>Microbacteriaceae</taxon>
        <taxon>Microbacterium</taxon>
    </lineage>
</organism>
<feature type="transmembrane region" description="Helical" evidence="1">
    <location>
        <begin position="6"/>
        <end position="28"/>
    </location>
</feature>
<gene>
    <name evidence="2" type="ORF">SAMN04487788_1098</name>
</gene>
<feature type="transmembrane region" description="Helical" evidence="1">
    <location>
        <begin position="40"/>
        <end position="62"/>
    </location>
</feature>
<dbReference type="EMBL" id="FNJN01000002">
    <property type="protein sequence ID" value="SDO82539.1"/>
    <property type="molecule type" value="Genomic_DNA"/>
</dbReference>
<sequence>MSSGDAMGLSFGILAVSVAVAGAVMFVAMPRIGTPGAMTLFLRFAAVAGVTAAGSSAMYFIYGAGGGILTLVLGDVAMVLAPALLIVALSALEGRPARRTSIGILVLALAVAVVTATVPLPGSLAVKAVALAATCGACAWVASHSRVEPFGPLRVIALTNAVFAVYSLSRAIVGVVVGWDSTLFRFVFSFAPATVLGAAAVLAIGAAVVRVRFGPRVAAEVAQCPAGAAVVVGDWDLASAAYGPDRMRGLVADLRSAARDLDPGAADVPRGTETTVPDAVSALGAHLQTAYGWEPEQTILLVDGATTAAVRTQPGRRAKKRWGSARS</sequence>
<name>A0A1H0MPZ8_MICTS</name>
<reference evidence="2 3" key="1">
    <citation type="submission" date="2016-10" db="EMBL/GenBank/DDBJ databases">
        <authorList>
            <person name="de Groot N.N."/>
        </authorList>
    </citation>
    <scope>NUCLEOTIDE SEQUENCE [LARGE SCALE GENOMIC DNA]</scope>
    <source>
        <strain evidence="2 3">StLB037</strain>
    </source>
</reference>
<protein>
    <submittedName>
        <fullName evidence="2">Uncharacterized protein</fullName>
    </submittedName>
</protein>
<feature type="transmembrane region" description="Helical" evidence="1">
    <location>
        <begin position="68"/>
        <end position="89"/>
    </location>
</feature>
<keyword evidence="1" id="KW-0812">Transmembrane</keyword>
<evidence type="ECO:0000313" key="3">
    <source>
        <dbReference type="Proteomes" id="UP000186456"/>
    </source>
</evidence>
<accession>A0A1H0MPZ8</accession>
<feature type="transmembrane region" description="Helical" evidence="1">
    <location>
        <begin position="183"/>
        <end position="209"/>
    </location>
</feature>
<feature type="transmembrane region" description="Helical" evidence="1">
    <location>
        <begin position="155"/>
        <end position="177"/>
    </location>
</feature>
<evidence type="ECO:0000256" key="1">
    <source>
        <dbReference type="SAM" id="Phobius"/>
    </source>
</evidence>
<dbReference type="Proteomes" id="UP000186456">
    <property type="component" value="Unassembled WGS sequence"/>
</dbReference>
<proteinExistence type="predicted"/>
<evidence type="ECO:0000313" key="2">
    <source>
        <dbReference type="EMBL" id="SDO82539.1"/>
    </source>
</evidence>
<keyword evidence="1" id="KW-1133">Transmembrane helix</keyword>